<dbReference type="InterPro" id="IPR011249">
    <property type="entry name" value="Metalloenz_LuxS/M16"/>
</dbReference>
<dbReference type="Gene3D" id="3.30.830.10">
    <property type="entry name" value="Metalloenzyme, LuxS/M16 peptidase-like"/>
    <property type="match status" value="1"/>
</dbReference>
<reference evidence="1 2" key="1">
    <citation type="submission" date="2022-03" db="EMBL/GenBank/DDBJ databases">
        <authorList>
            <person name="Macdonald S."/>
            <person name="Ahmed S."/>
            <person name="Newling K."/>
        </authorList>
    </citation>
    <scope>NUCLEOTIDE SEQUENCE [LARGE SCALE GENOMIC DNA]</scope>
</reference>
<evidence type="ECO:0000313" key="2">
    <source>
        <dbReference type="Proteomes" id="UP001642260"/>
    </source>
</evidence>
<dbReference type="AlphaFoldDB" id="A0ABC8IUB5"/>
<evidence type="ECO:0000313" key="1">
    <source>
        <dbReference type="EMBL" id="CAH8301024.1"/>
    </source>
</evidence>
<protein>
    <submittedName>
        <fullName evidence="1">Uncharacterized protein</fullName>
    </submittedName>
</protein>
<dbReference type="EMBL" id="CAKOAT010054822">
    <property type="protein sequence ID" value="CAH8301024.1"/>
    <property type="molecule type" value="Genomic_DNA"/>
</dbReference>
<gene>
    <name evidence="1" type="ORF">ERUC_LOCUS2885</name>
</gene>
<name>A0ABC8IUB5_ERUVS</name>
<sequence length="56" mass="6676">MRNTKNLLEESYVYWEEIQNGTFKFNRIDEEVAALRELKKEELIGLWKPVFEGNGV</sequence>
<accession>A0ABC8IUB5</accession>
<keyword evidence="2" id="KW-1185">Reference proteome</keyword>
<dbReference type="Proteomes" id="UP001642260">
    <property type="component" value="Unassembled WGS sequence"/>
</dbReference>
<dbReference type="SUPFAM" id="SSF63411">
    <property type="entry name" value="LuxS/MPP-like metallohydrolase"/>
    <property type="match status" value="1"/>
</dbReference>
<proteinExistence type="predicted"/>
<comment type="caution">
    <text evidence="1">The sequence shown here is derived from an EMBL/GenBank/DDBJ whole genome shotgun (WGS) entry which is preliminary data.</text>
</comment>
<organism evidence="1 2">
    <name type="scientific">Eruca vesicaria subsp. sativa</name>
    <name type="common">Garden rocket</name>
    <name type="synonym">Eruca sativa</name>
    <dbReference type="NCBI Taxonomy" id="29727"/>
    <lineage>
        <taxon>Eukaryota</taxon>
        <taxon>Viridiplantae</taxon>
        <taxon>Streptophyta</taxon>
        <taxon>Embryophyta</taxon>
        <taxon>Tracheophyta</taxon>
        <taxon>Spermatophyta</taxon>
        <taxon>Magnoliopsida</taxon>
        <taxon>eudicotyledons</taxon>
        <taxon>Gunneridae</taxon>
        <taxon>Pentapetalae</taxon>
        <taxon>rosids</taxon>
        <taxon>malvids</taxon>
        <taxon>Brassicales</taxon>
        <taxon>Brassicaceae</taxon>
        <taxon>Brassiceae</taxon>
        <taxon>Eruca</taxon>
    </lineage>
</organism>